<dbReference type="EMBL" id="JACHMN010000003">
    <property type="protein sequence ID" value="MBB5872216.1"/>
    <property type="molecule type" value="Genomic_DNA"/>
</dbReference>
<evidence type="ECO:0000256" key="1">
    <source>
        <dbReference type="SAM" id="Phobius"/>
    </source>
</evidence>
<dbReference type="Proteomes" id="UP000587527">
    <property type="component" value="Unassembled WGS sequence"/>
</dbReference>
<evidence type="ECO:0000313" key="4">
    <source>
        <dbReference type="Proteomes" id="UP000587527"/>
    </source>
</evidence>
<keyword evidence="1" id="KW-0472">Membrane</keyword>
<keyword evidence="1" id="KW-1133">Transmembrane helix</keyword>
<gene>
    <name evidence="3" type="ORF">F4553_005650</name>
</gene>
<sequence>MTADLDPFFAALRQDADAVPTGVPAVARRRGRSRTLRTVAGAAAGVLVLVGGVGVAVRGGSGSDPDIAPQPVASHSVPGPVIPFGSLRQVGEAVTVDGPTRVTTIPTTADRAFVGRQTEDDGKLTVTAINLSNGRVAWGPKTIGTFGDAAFVSWHPRYVIASGRHDAGVRPDGSVTVLDQKNGKVLMRVDVNNFEEDHVIIGESLMIIDSRLDRTIRAYDLATGKVQWSLPDGGNPTVHLMADSSTAAMGDVNSNRGRFSPGADFGFTRIVQVTTDGTAIVRNARTSAEVSRHPKAADPAGQDAHDEMLTIDGVLYTSRINATAVIRATDLRPGGATRQLYTNDAASAHSLTPCGTGRLCFTEFAEGDRSGKYGLTSISTTDGKVAWRRNVESRDLRTVNGLLLVSISPGQSDMVSTVTDSDGREVLSAEGRRGDAYWLDTNALIIFRGFGKNGYEVFATSPIAADPVLLGEVDGVGECGWNTTHLICVASGQIKVWGFTK</sequence>
<feature type="transmembrane region" description="Helical" evidence="1">
    <location>
        <begin position="38"/>
        <end position="57"/>
    </location>
</feature>
<dbReference type="Gene3D" id="2.130.10.10">
    <property type="entry name" value="YVTN repeat-like/Quinoprotein amine dehydrogenase"/>
    <property type="match status" value="1"/>
</dbReference>
<dbReference type="InterPro" id="IPR011047">
    <property type="entry name" value="Quinoprotein_ADH-like_sf"/>
</dbReference>
<proteinExistence type="predicted"/>
<keyword evidence="4" id="KW-1185">Reference proteome</keyword>
<reference evidence="3 4" key="1">
    <citation type="submission" date="2020-08" db="EMBL/GenBank/DDBJ databases">
        <title>Sequencing the genomes of 1000 actinobacteria strains.</title>
        <authorList>
            <person name="Klenk H.-P."/>
        </authorList>
    </citation>
    <scope>NUCLEOTIDE SEQUENCE [LARGE SCALE GENOMIC DNA]</scope>
    <source>
        <strain evidence="3 4">DSM 45362</strain>
    </source>
</reference>
<dbReference type="AlphaFoldDB" id="A0A841BXG8"/>
<dbReference type="Pfam" id="PF13360">
    <property type="entry name" value="PQQ_2"/>
    <property type="match status" value="1"/>
</dbReference>
<dbReference type="InterPro" id="IPR015943">
    <property type="entry name" value="WD40/YVTN_repeat-like_dom_sf"/>
</dbReference>
<dbReference type="SUPFAM" id="SSF50998">
    <property type="entry name" value="Quinoprotein alcohol dehydrogenase-like"/>
    <property type="match status" value="1"/>
</dbReference>
<protein>
    <recommendedName>
        <fullName evidence="2">Pyrrolo-quinoline quinone repeat domain-containing protein</fullName>
    </recommendedName>
</protein>
<feature type="domain" description="Pyrrolo-quinoline quinone repeat" evidence="2">
    <location>
        <begin position="125"/>
        <end position="388"/>
    </location>
</feature>
<dbReference type="RefSeq" id="WP_184841641.1">
    <property type="nucleotide sequence ID" value="NZ_JACHMN010000003.1"/>
</dbReference>
<dbReference type="InterPro" id="IPR002372">
    <property type="entry name" value="PQQ_rpt_dom"/>
</dbReference>
<evidence type="ECO:0000313" key="3">
    <source>
        <dbReference type="EMBL" id="MBB5872216.1"/>
    </source>
</evidence>
<comment type="caution">
    <text evidence="3">The sequence shown here is derived from an EMBL/GenBank/DDBJ whole genome shotgun (WGS) entry which is preliminary data.</text>
</comment>
<name>A0A841BXG8_9ACTN</name>
<organism evidence="3 4">
    <name type="scientific">Allocatelliglobosispora scoriae</name>
    <dbReference type="NCBI Taxonomy" id="643052"/>
    <lineage>
        <taxon>Bacteria</taxon>
        <taxon>Bacillati</taxon>
        <taxon>Actinomycetota</taxon>
        <taxon>Actinomycetes</taxon>
        <taxon>Micromonosporales</taxon>
        <taxon>Micromonosporaceae</taxon>
        <taxon>Allocatelliglobosispora</taxon>
    </lineage>
</organism>
<accession>A0A841BXG8</accession>
<evidence type="ECO:0000259" key="2">
    <source>
        <dbReference type="Pfam" id="PF13360"/>
    </source>
</evidence>
<keyword evidence="1" id="KW-0812">Transmembrane</keyword>